<proteinExistence type="predicted"/>
<evidence type="ECO:0000313" key="3">
    <source>
        <dbReference type="Proteomes" id="UP000503313"/>
    </source>
</evidence>
<accession>A0AAE7E5B9</accession>
<gene>
    <name evidence="2" type="ORF">ADFLV_0597</name>
</gene>
<dbReference type="AlphaFoldDB" id="A0AAE7E5B9"/>
<sequence>MKLEKIYEKIKEYLLLIEEDKDLEEKEVKKLQEKIENKISKLKEKTKFSKNIEEENKLKEEISILKKFKKQLKEKK</sequence>
<keyword evidence="3" id="KW-1185">Reference proteome</keyword>
<organism evidence="2 3">
    <name type="scientific">Arcobacter defluvii</name>
    <dbReference type="NCBI Taxonomy" id="873191"/>
    <lineage>
        <taxon>Bacteria</taxon>
        <taxon>Pseudomonadati</taxon>
        <taxon>Campylobacterota</taxon>
        <taxon>Epsilonproteobacteria</taxon>
        <taxon>Campylobacterales</taxon>
        <taxon>Arcobacteraceae</taxon>
        <taxon>Arcobacter</taxon>
    </lineage>
</organism>
<name>A0AAE7E5B9_9BACT</name>
<evidence type="ECO:0000256" key="1">
    <source>
        <dbReference type="SAM" id="Coils"/>
    </source>
</evidence>
<dbReference type="EMBL" id="CP053835">
    <property type="protein sequence ID" value="QKF76655.1"/>
    <property type="molecule type" value="Genomic_DNA"/>
</dbReference>
<evidence type="ECO:0000313" key="2">
    <source>
        <dbReference type="EMBL" id="QKF76655.1"/>
    </source>
</evidence>
<keyword evidence="1" id="KW-0175">Coiled coil</keyword>
<feature type="coiled-coil region" evidence="1">
    <location>
        <begin position="14"/>
        <end position="75"/>
    </location>
</feature>
<dbReference type="KEGG" id="adz:ADFLV_0597"/>
<protein>
    <submittedName>
        <fullName evidence="2">Uncharacterized protein</fullName>
    </submittedName>
</protein>
<reference evidence="2 3" key="1">
    <citation type="submission" date="2020-05" db="EMBL/GenBank/DDBJ databases">
        <title>Complete genome sequencing of Campylobacter and Arcobacter type strains.</title>
        <authorList>
            <person name="Miller W.G."/>
            <person name="Yee E."/>
        </authorList>
    </citation>
    <scope>NUCLEOTIDE SEQUENCE [LARGE SCALE GENOMIC DNA]</scope>
    <source>
        <strain evidence="2 3">LMG 25694</strain>
    </source>
</reference>
<dbReference type="Proteomes" id="UP000503313">
    <property type="component" value="Chromosome"/>
</dbReference>
<dbReference type="RefSeq" id="WP_129010457.1">
    <property type="nucleotide sequence ID" value="NZ_CP053835.1"/>
</dbReference>